<proteinExistence type="predicted"/>
<dbReference type="AlphaFoldDB" id="A0A1X2GJT9"/>
<protein>
    <recommendedName>
        <fullName evidence="1">YMC020W-like alpha/beta hydrolase domain-containing protein</fullName>
    </recommendedName>
</protein>
<name>A0A1X2GJT9_9FUNG</name>
<feature type="domain" description="YMC020W-like alpha/beta hydrolase" evidence="1">
    <location>
        <begin position="21"/>
        <end position="299"/>
    </location>
</feature>
<dbReference type="OrthoDB" id="5598028at2759"/>
<dbReference type="InterPro" id="IPR058933">
    <property type="entry name" value="YMC020W-like_ab_hydrolase"/>
</dbReference>
<evidence type="ECO:0000313" key="3">
    <source>
        <dbReference type="Proteomes" id="UP000242146"/>
    </source>
</evidence>
<dbReference type="Proteomes" id="UP000242146">
    <property type="component" value="Unassembled WGS sequence"/>
</dbReference>
<dbReference type="PANTHER" id="PTHR47349:SF1">
    <property type="entry name" value="AER328WP"/>
    <property type="match status" value="1"/>
</dbReference>
<dbReference type="InterPro" id="IPR058934">
    <property type="entry name" value="YMC020W-like"/>
</dbReference>
<reference evidence="2 3" key="1">
    <citation type="submission" date="2016-07" db="EMBL/GenBank/DDBJ databases">
        <title>Pervasive Adenine N6-methylation of Active Genes in Fungi.</title>
        <authorList>
            <consortium name="DOE Joint Genome Institute"/>
            <person name="Mondo S.J."/>
            <person name="Dannebaum R.O."/>
            <person name="Kuo R.C."/>
            <person name="Labutti K."/>
            <person name="Haridas S."/>
            <person name="Kuo A."/>
            <person name="Salamov A."/>
            <person name="Ahrendt S.R."/>
            <person name="Lipzen A."/>
            <person name="Sullivan W."/>
            <person name="Andreopoulos W.B."/>
            <person name="Clum A."/>
            <person name="Lindquist E."/>
            <person name="Daum C."/>
            <person name="Ramamoorthy G.K."/>
            <person name="Gryganskyi A."/>
            <person name="Culley D."/>
            <person name="Magnuson J.K."/>
            <person name="James T.Y."/>
            <person name="O'Malley M.A."/>
            <person name="Stajich J.E."/>
            <person name="Spatafora J.W."/>
            <person name="Visel A."/>
            <person name="Grigoriev I.V."/>
        </authorList>
    </citation>
    <scope>NUCLEOTIDE SEQUENCE [LARGE SCALE GENOMIC DNA]</scope>
    <source>
        <strain evidence="2 3">NRRL 3301</strain>
    </source>
</reference>
<organism evidence="2 3">
    <name type="scientific">Hesseltinella vesiculosa</name>
    <dbReference type="NCBI Taxonomy" id="101127"/>
    <lineage>
        <taxon>Eukaryota</taxon>
        <taxon>Fungi</taxon>
        <taxon>Fungi incertae sedis</taxon>
        <taxon>Mucoromycota</taxon>
        <taxon>Mucoromycotina</taxon>
        <taxon>Mucoromycetes</taxon>
        <taxon>Mucorales</taxon>
        <taxon>Cunninghamellaceae</taxon>
        <taxon>Hesseltinella</taxon>
    </lineage>
</organism>
<comment type="caution">
    <text evidence="2">The sequence shown here is derived from an EMBL/GenBank/DDBJ whole genome shotgun (WGS) entry which is preliminary data.</text>
</comment>
<dbReference type="PANTHER" id="PTHR47349">
    <property type="entry name" value="CHROMOSOME 8, WHOLE GENOME SHOTGUN SEQUENCE"/>
    <property type="match status" value="1"/>
</dbReference>
<gene>
    <name evidence="2" type="ORF">DM01DRAFT_1286346</name>
</gene>
<keyword evidence="3" id="KW-1185">Reference proteome</keyword>
<dbReference type="Pfam" id="PF26147">
    <property type="entry name" value="AB_HYDROLASE_YMC0-YMC35"/>
    <property type="match status" value="1"/>
</dbReference>
<accession>A0A1X2GJT9</accession>
<dbReference type="EMBL" id="MCGT01000012">
    <property type="protein sequence ID" value="ORX55217.1"/>
    <property type="molecule type" value="Genomic_DNA"/>
</dbReference>
<evidence type="ECO:0000313" key="2">
    <source>
        <dbReference type="EMBL" id="ORX55217.1"/>
    </source>
</evidence>
<sequence>MTAAVKHYFEIEHNLIISDDCITCVPLEGEGKVEDRVNLLYTNLINNSEWLEAVSSADVILWATHSQGTPVSVRLLHRLLERGHIHTHRQSVGLLAMAGIAHGPFPYLKGSLIVKYFEADAARELFEFMDSESDISQKFRASLVAILDRGTRVTLVASMQDQVVPLYSAIISAIQHPNILRSIYIDSHIYYVDDFLINLITFALQLRNAGLSDHGLLTHISDVLAGNLYAFEGGHSTIYEERHVYGMAVQHLFETLPLGRCVLIDPPVQPVNPKIHPFQAKAVKNPYCLPWAMRGICEDPGIISHPTWSKQLEHLHSLFEAWQPTNPKLHSVKLRLEPWSLAMI</sequence>
<evidence type="ECO:0000259" key="1">
    <source>
        <dbReference type="Pfam" id="PF26147"/>
    </source>
</evidence>